<dbReference type="SUPFAM" id="SSF52833">
    <property type="entry name" value="Thioredoxin-like"/>
    <property type="match status" value="1"/>
</dbReference>
<gene>
    <name evidence="4" type="ORF">IMG5_166590</name>
</gene>
<dbReference type="AlphaFoldDB" id="G0R0R4"/>
<evidence type="ECO:0000313" key="4">
    <source>
        <dbReference type="EMBL" id="EGR28939.1"/>
    </source>
</evidence>
<evidence type="ECO:0000256" key="1">
    <source>
        <dbReference type="ARBA" id="ARBA00009686"/>
    </source>
</evidence>
<dbReference type="Pfam" id="PF02114">
    <property type="entry name" value="Phosducin"/>
    <property type="match status" value="1"/>
</dbReference>
<dbReference type="GO" id="GO:0006457">
    <property type="term" value="P:protein folding"/>
    <property type="evidence" value="ECO:0007669"/>
    <property type="project" value="TreeGrafter"/>
</dbReference>
<sequence>QKIMANGVSTEWDDIQRKLGNFEQKPYVAQQWELNQQAQEKLEQQEKQIQKDDLSDLENEFEDDDFFKEYQQKRMKEMQEIAQKPHFGSVYEISKDQYVEHVSNAPPESWVVLHMYNDSNEYCLLINQYFSRLAIEYPLVKFVKIVATKCVENFPESNCPCFIIYKGGKMVVNLQSIDKFIGKVTKENIEKLLHQHSVIVNEEFNNQDEEIQQYKSMLNRPFKNYGGGYLDKVDDREYVSKNIKKLKD</sequence>
<dbReference type="OMA" id="FCEIRAN"/>
<accession>G0R0R4</accession>
<evidence type="ECO:0000256" key="2">
    <source>
        <dbReference type="SAM" id="Coils"/>
    </source>
</evidence>
<name>G0R0R4_ICHMU</name>
<dbReference type="InterPro" id="IPR051498">
    <property type="entry name" value="Phosducin-like_chap/apop_reg"/>
</dbReference>
<dbReference type="FunCoup" id="G0R0R4">
    <property type="interactions" value="6"/>
</dbReference>
<dbReference type="RefSeq" id="XP_004030175.1">
    <property type="nucleotide sequence ID" value="XM_004030127.1"/>
</dbReference>
<keyword evidence="5" id="KW-1185">Reference proteome</keyword>
<dbReference type="GeneID" id="14905028"/>
<dbReference type="PANTHER" id="PTHR45809:SF3">
    <property type="entry name" value="VIRAL IAP-ASSOCIATED FACTOR HOMOLOG"/>
    <property type="match status" value="1"/>
</dbReference>
<feature type="domain" description="Phosducin" evidence="3">
    <location>
        <begin position="35"/>
        <end position="203"/>
    </location>
</feature>
<evidence type="ECO:0000259" key="3">
    <source>
        <dbReference type="Pfam" id="PF02114"/>
    </source>
</evidence>
<dbReference type="STRING" id="857967.G0R0R4"/>
<comment type="similarity">
    <text evidence="1">Belongs to the phosducin family.</text>
</comment>
<dbReference type="EMBL" id="GL984202">
    <property type="protein sequence ID" value="EGR28939.1"/>
    <property type="molecule type" value="Genomic_DNA"/>
</dbReference>
<dbReference type="OrthoDB" id="45518at2759"/>
<dbReference type="eggNOG" id="KOG3170">
    <property type="taxonomic scope" value="Eukaryota"/>
</dbReference>
<dbReference type="Proteomes" id="UP000008983">
    <property type="component" value="Unassembled WGS sequence"/>
</dbReference>
<organism evidence="4 5">
    <name type="scientific">Ichthyophthirius multifiliis</name>
    <name type="common">White spot disease agent</name>
    <name type="synonym">Ich</name>
    <dbReference type="NCBI Taxonomy" id="5932"/>
    <lineage>
        <taxon>Eukaryota</taxon>
        <taxon>Sar</taxon>
        <taxon>Alveolata</taxon>
        <taxon>Ciliophora</taxon>
        <taxon>Intramacronucleata</taxon>
        <taxon>Oligohymenophorea</taxon>
        <taxon>Hymenostomatida</taxon>
        <taxon>Ophryoglenina</taxon>
        <taxon>Ichthyophthirius</taxon>
    </lineage>
</organism>
<reference evidence="4 5" key="1">
    <citation type="submission" date="2011-07" db="EMBL/GenBank/DDBJ databases">
        <authorList>
            <person name="Coyne R."/>
            <person name="Brami D."/>
            <person name="Johnson J."/>
            <person name="Hostetler J."/>
            <person name="Hannick L."/>
            <person name="Clark T."/>
            <person name="Cassidy-Hanley D."/>
            <person name="Inman J."/>
        </authorList>
    </citation>
    <scope>NUCLEOTIDE SEQUENCE [LARGE SCALE GENOMIC DNA]</scope>
    <source>
        <strain evidence="4 5">G5</strain>
    </source>
</reference>
<dbReference type="GO" id="GO:0005737">
    <property type="term" value="C:cytoplasm"/>
    <property type="evidence" value="ECO:0007669"/>
    <property type="project" value="TreeGrafter"/>
</dbReference>
<protein>
    <submittedName>
        <fullName evidence="4">Phosducin family protein, putative</fullName>
    </submittedName>
</protein>
<evidence type="ECO:0000313" key="5">
    <source>
        <dbReference type="Proteomes" id="UP000008983"/>
    </source>
</evidence>
<proteinExistence type="inferred from homology"/>
<dbReference type="PANTHER" id="PTHR45809">
    <property type="entry name" value="VIRAL IAP-ASSOCIATED FACTOR HOMOLOG"/>
    <property type="match status" value="1"/>
</dbReference>
<feature type="non-terminal residue" evidence="4">
    <location>
        <position position="1"/>
    </location>
</feature>
<dbReference type="InterPro" id="IPR024253">
    <property type="entry name" value="Phosducin_thioredoxin-like_dom"/>
</dbReference>
<dbReference type="InParanoid" id="G0R0R4"/>
<feature type="coiled-coil region" evidence="2">
    <location>
        <begin position="28"/>
        <end position="60"/>
    </location>
</feature>
<keyword evidence="2" id="KW-0175">Coiled coil</keyword>
<dbReference type="Gene3D" id="3.40.30.10">
    <property type="entry name" value="Glutaredoxin"/>
    <property type="match status" value="1"/>
</dbReference>
<dbReference type="InterPro" id="IPR036249">
    <property type="entry name" value="Thioredoxin-like_sf"/>
</dbReference>